<gene>
    <name evidence="12" type="ORF">RRG08_043414</name>
</gene>
<dbReference type="GO" id="GO:0005524">
    <property type="term" value="F:ATP binding"/>
    <property type="evidence" value="ECO:0007669"/>
    <property type="project" value="UniProtKB-KW"/>
</dbReference>
<feature type="transmembrane region" description="Helical" evidence="10">
    <location>
        <begin position="1500"/>
        <end position="1523"/>
    </location>
</feature>
<feature type="transmembrane region" description="Helical" evidence="10">
    <location>
        <begin position="1613"/>
        <end position="1633"/>
    </location>
</feature>
<evidence type="ECO:0000256" key="8">
    <source>
        <dbReference type="ARBA" id="ARBA00023136"/>
    </source>
</evidence>
<feature type="transmembrane region" description="Helical" evidence="10">
    <location>
        <begin position="702"/>
        <end position="725"/>
    </location>
</feature>
<accession>A0AAE1AVP1</accession>
<keyword evidence="2" id="KW-0813">Transport</keyword>
<dbReference type="SUPFAM" id="SSF52540">
    <property type="entry name" value="P-loop containing nucleoside triphosphate hydrolases"/>
    <property type="match status" value="2"/>
</dbReference>
<dbReference type="InterPro" id="IPR027417">
    <property type="entry name" value="P-loop_NTPase"/>
</dbReference>
<evidence type="ECO:0000256" key="6">
    <source>
        <dbReference type="ARBA" id="ARBA00022840"/>
    </source>
</evidence>
<dbReference type="InterPro" id="IPR013525">
    <property type="entry name" value="ABC2_TM"/>
</dbReference>
<comment type="caution">
    <text evidence="12">The sequence shown here is derived from an EMBL/GenBank/DDBJ whole genome shotgun (WGS) entry which is preliminary data.</text>
</comment>
<dbReference type="FunFam" id="3.40.50.300:FF:000327">
    <property type="entry name" value="ATP-binding cassette sub-family A member 3"/>
    <property type="match status" value="1"/>
</dbReference>
<dbReference type="GO" id="GO:0005319">
    <property type="term" value="F:lipid transporter activity"/>
    <property type="evidence" value="ECO:0007669"/>
    <property type="project" value="TreeGrafter"/>
</dbReference>
<dbReference type="EMBL" id="JAWDGP010001179">
    <property type="protein sequence ID" value="KAK3793767.1"/>
    <property type="molecule type" value="Genomic_DNA"/>
</dbReference>
<feature type="compositionally biased region" description="Polar residues" evidence="9">
    <location>
        <begin position="1032"/>
        <end position="1047"/>
    </location>
</feature>
<keyword evidence="13" id="KW-1185">Reference proteome</keyword>
<feature type="region of interest" description="Disordered" evidence="9">
    <location>
        <begin position="1029"/>
        <end position="1056"/>
    </location>
</feature>
<feature type="transmembrane region" description="Helical" evidence="10">
    <location>
        <begin position="1543"/>
        <end position="1569"/>
    </location>
</feature>
<feature type="transmembrane region" description="Helical" evidence="10">
    <location>
        <begin position="628"/>
        <end position="647"/>
    </location>
</feature>
<reference evidence="12" key="1">
    <citation type="journal article" date="2023" name="G3 (Bethesda)">
        <title>A reference genome for the long-term kleptoplast-retaining sea slug Elysia crispata morphotype clarki.</title>
        <authorList>
            <person name="Eastman K.E."/>
            <person name="Pendleton A.L."/>
            <person name="Shaikh M.A."/>
            <person name="Suttiyut T."/>
            <person name="Ogas R."/>
            <person name="Tomko P."/>
            <person name="Gavelis G."/>
            <person name="Widhalm J.R."/>
            <person name="Wisecaver J.H."/>
        </authorList>
    </citation>
    <scope>NUCLEOTIDE SEQUENCE</scope>
    <source>
        <strain evidence="12">ECLA1</strain>
    </source>
</reference>
<feature type="domain" description="ABC transporter" evidence="11">
    <location>
        <begin position="1766"/>
        <end position="1998"/>
    </location>
</feature>
<feature type="transmembrane region" description="Helical" evidence="10">
    <location>
        <begin position="1211"/>
        <end position="1233"/>
    </location>
</feature>
<evidence type="ECO:0000256" key="2">
    <source>
        <dbReference type="ARBA" id="ARBA00022448"/>
    </source>
</evidence>
<dbReference type="PANTHER" id="PTHR19229:SF185">
    <property type="entry name" value="ABC TRANSPORTER DOMAIN-CONTAINING PROTEIN"/>
    <property type="match status" value="1"/>
</dbReference>
<evidence type="ECO:0000259" key="11">
    <source>
        <dbReference type="PROSITE" id="PS50893"/>
    </source>
</evidence>
<keyword evidence="3 10" id="KW-0812">Transmembrane</keyword>
<name>A0AAE1AVP1_9GAST</name>
<protein>
    <recommendedName>
        <fullName evidence="11">ABC transporter domain-containing protein</fullName>
    </recommendedName>
</protein>
<sequence>MVFLNQLKVLLWKNFIKRWRKPVLFASELAWPLVVFSLLVGVKWSSFSTKTYPECSFPPRALPSAGTVAFLTSYVCDMNNPCDQDATLNDVRGKITNFNDSLLSSYMDDIRHWVDGLSSFTLADAWKTTYDVFGSAPTSDQGNGTETNADSEAGEESRMRFRNGTEVLNQFIGEVQSGLESVNKTIPPFLANLMNQDAKAITRGVSEALCGKRRVVLEEHRRGQGLAGFVSWMSDVLTSQGKSEQNVSADPDLDPTCESLFKRFDRDIYSRLLWRQLKPLLMGHINYTPDNAATRKIVAEAARTFQVLDNIFALLDDLKFVVQRLMRIHTGAKMTQEYLIIRCNMLFGNTSLCDSVRDLVKSLDNSYDFLAQLYNVIANVEPYTNCLRVKRFVGQPSMEALIKESNQQKNYDRFWAAIVFDNIEYDAKEVPKFVNYTIRLEPYRGKATNIIRDWIWTFTDKAGAGDYLELIFGFSFIQDMIDHAIIRYHTNVSHEPGVYVQPFPYPNFVKDEFIELVYFGFPLFMVVSWTFSVSMIVSGIVSEKENRLKETLKIMGLGNGMNWLAWFINSLLTMMLSAAALCILLKFGQVLNYSDPSLVFVFLVAFIMCSISLAFFTSVFFDKSSLATVWSGLIFIATYLPDIAITVRLNGQEMTFAGKIASCISPTLAMAQGLKLIGNFEVQNIGAHWHNILDSPALDGRFSLLISIAMMFLDSFVLITLTIYVDKVFPGKFGIASPWNFCFRKSFWTAGETILSVRRNISLYDRQASLTNYYGRRGSYEPHKMKLKAGVAVRDLSKLYKGAEKPAVDKLTLNFYEGQITSFLGHNGAGKTTTLSILTGLLAPTKGTAFINDLDIRTDIENIRRSIGWCPQYNILIDYLTVEEHIWLFEQLRSCGEDIVLDVDRLLKDVGLWDKRNCKSQDLSGGMKRKLCVLLAFVGGSTTVILDEPTAGVDPYSRRAIWELLIKFKAGRTIILSTHHMDEADILGDRIAIISNGKLRAVGSSLFLKDRFGSGYYLTLQKTEDFTKRRGTNSLSSPDQTSNQSNMEAAAASETDISLDSEPAGSVDIVNFVQGHVSSALVVEDNDLQICFRVPDDTDHGTELVHLLDALEESKDDLGIASYGISDTDLEEVFLKIAQPSVETTNAREDQTTSFITDSVSLYSEASAGSNLSINVGGHGFTKLEKTRLLLHQMSALFAKRFHNFKRNFRALATQILVPVLFICLSTLVSFIIPSSSEQPPLELQPWHLEHDNQPLVTFYSNDHRGNRFSNHLENSMLYYPHYGTRCINKNVYSIRGKPCLSPKEYDVDDIIDELKNYFERNCEGDRTKCSGVSKDTGKTPPKGKLRTNDRLFDVTGHNLTNWLIKTEPQFRMTRYGGFTFGSVNELGSLSTSDISSAVNLLAAALDIIEALPFEEQSLRERLDSVLQFVYTKQNIKVWVNSHGMHAGLSYVNGANNLLLRALLPDNETQDEYGIVTTNYPMKQDEVSAVRDIEIYSGSYLASAICILFAFSFVPAGFVVFLVDENTSNSKHLQILCGVRPVLYWVVNWMWDMVNFTVVVVLCILIFLIFDYEEFVSENNLPFFATLLMLYGWSVTPLMYLLSQFFKEPSSSFVILSGLNLFLGILTTLASYIPSLISLKSGGGGLEFDETLNKVFSLLPHFCLTKGTLDLSLLYAQASVMSSFGDSFEPNLMDWNQSGQGLVIMFFLGLALNILVLVLDEPWCLSLISKVRRDKNVSYNSLVEEDVDVMKERQRVSSGEAESDVLRLEDISKVHLGCSEPAVNHLCIGVPQAQCFGLLGVNGAGKSTTFKMLTGNLSVTSGDAFIAGYSIRSNISQVRQLIGYCPQSDALNPLLTGREHLEFYAKARGTEPANVKLVVIWAIKTLGLTAYADKVVQSYSGGNKRKLSIAIAMIGSPPVIFLDEPTAGMDPVARRFLWNCINKVVKSGRTVILTSHSMEECEALCNRLAIMVNGRFQCLGSLQHLKNRFGNGYTINLRVGGMNPDLTNIQQFISSSLPYAKLVEQHYNMLQYQLGKDNLSLSKLFWTMEKAKALYGVEDYSVSQTTLEQVFISFAKNQRKSNQMSTQQDSIAEEKEGIPLQDLQKNGTVYTLSIPEDAFAEFATSKQFFRSLSDIQNDDDGIANLDIFECSQEEETRNIIISERL</sequence>
<evidence type="ECO:0000256" key="3">
    <source>
        <dbReference type="ARBA" id="ARBA00022692"/>
    </source>
</evidence>
<dbReference type="InterPro" id="IPR026082">
    <property type="entry name" value="ABCA"/>
</dbReference>
<feature type="region of interest" description="Disordered" evidence="9">
    <location>
        <begin position="136"/>
        <end position="157"/>
    </location>
</feature>
<dbReference type="PROSITE" id="PS50893">
    <property type="entry name" value="ABC_TRANSPORTER_2"/>
    <property type="match status" value="2"/>
</dbReference>
<dbReference type="GO" id="GO:0016020">
    <property type="term" value="C:membrane"/>
    <property type="evidence" value="ECO:0007669"/>
    <property type="project" value="UniProtKB-SubCell"/>
</dbReference>
<feature type="transmembrane region" description="Helical" evidence="10">
    <location>
        <begin position="599"/>
        <end position="621"/>
    </location>
</feature>
<evidence type="ECO:0000256" key="10">
    <source>
        <dbReference type="SAM" id="Phobius"/>
    </source>
</evidence>
<dbReference type="InterPro" id="IPR003593">
    <property type="entry name" value="AAA+_ATPase"/>
</dbReference>
<dbReference type="GO" id="GO:0140359">
    <property type="term" value="F:ABC-type transporter activity"/>
    <property type="evidence" value="ECO:0007669"/>
    <property type="project" value="InterPro"/>
</dbReference>
<keyword evidence="4" id="KW-0677">Repeat</keyword>
<dbReference type="InterPro" id="IPR017871">
    <property type="entry name" value="ABC_transporter-like_CS"/>
</dbReference>
<feature type="transmembrane region" description="Helical" evidence="10">
    <location>
        <begin position="1581"/>
        <end position="1601"/>
    </location>
</feature>
<feature type="domain" description="ABC transporter" evidence="11">
    <location>
        <begin position="791"/>
        <end position="1021"/>
    </location>
</feature>
<dbReference type="PROSITE" id="PS00211">
    <property type="entry name" value="ABC_TRANSPORTER_1"/>
    <property type="match status" value="2"/>
</dbReference>
<evidence type="ECO:0000313" key="12">
    <source>
        <dbReference type="EMBL" id="KAK3793767.1"/>
    </source>
</evidence>
<evidence type="ECO:0000313" key="13">
    <source>
        <dbReference type="Proteomes" id="UP001283361"/>
    </source>
</evidence>
<dbReference type="Pfam" id="PF00005">
    <property type="entry name" value="ABC_tran"/>
    <property type="match status" value="2"/>
</dbReference>
<evidence type="ECO:0000256" key="4">
    <source>
        <dbReference type="ARBA" id="ARBA00022737"/>
    </source>
</evidence>
<dbReference type="PANTHER" id="PTHR19229">
    <property type="entry name" value="ATP-BINDING CASSETTE TRANSPORTER SUBFAMILY A ABCA"/>
    <property type="match status" value="1"/>
</dbReference>
<evidence type="ECO:0000256" key="1">
    <source>
        <dbReference type="ARBA" id="ARBA00004141"/>
    </source>
</evidence>
<evidence type="ECO:0000256" key="7">
    <source>
        <dbReference type="ARBA" id="ARBA00022989"/>
    </source>
</evidence>
<dbReference type="SMART" id="SM00382">
    <property type="entry name" value="AAA"/>
    <property type="match status" value="2"/>
</dbReference>
<dbReference type="CDD" id="cd03263">
    <property type="entry name" value="ABC_subfamily_A"/>
    <property type="match status" value="2"/>
</dbReference>
<feature type="transmembrane region" description="Helical" evidence="10">
    <location>
        <begin position="516"/>
        <end position="542"/>
    </location>
</feature>
<keyword evidence="6" id="KW-0067">ATP-binding</keyword>
<keyword evidence="8 10" id="KW-0472">Membrane</keyword>
<feature type="transmembrane region" description="Helical" evidence="10">
    <location>
        <begin position="563"/>
        <end position="587"/>
    </location>
</feature>
<dbReference type="Pfam" id="PF12698">
    <property type="entry name" value="ABC2_membrane_3"/>
    <property type="match status" value="2"/>
</dbReference>
<comment type="subcellular location">
    <subcellularLocation>
        <location evidence="1">Membrane</location>
        <topology evidence="1">Multi-pass membrane protein</topology>
    </subcellularLocation>
</comment>
<dbReference type="FunFam" id="3.40.50.300:FF:000298">
    <property type="entry name" value="ATP-binding cassette sub-family A member 12"/>
    <property type="match status" value="1"/>
</dbReference>
<feature type="compositionally biased region" description="Polar residues" evidence="9">
    <location>
        <begin position="136"/>
        <end position="150"/>
    </location>
</feature>
<dbReference type="Gene3D" id="3.40.50.300">
    <property type="entry name" value="P-loop containing nucleotide triphosphate hydrolases"/>
    <property type="match status" value="2"/>
</dbReference>
<organism evidence="12 13">
    <name type="scientific">Elysia crispata</name>
    <name type="common">lettuce slug</name>
    <dbReference type="NCBI Taxonomy" id="231223"/>
    <lineage>
        <taxon>Eukaryota</taxon>
        <taxon>Metazoa</taxon>
        <taxon>Spiralia</taxon>
        <taxon>Lophotrochozoa</taxon>
        <taxon>Mollusca</taxon>
        <taxon>Gastropoda</taxon>
        <taxon>Heterobranchia</taxon>
        <taxon>Euthyneura</taxon>
        <taxon>Panpulmonata</taxon>
        <taxon>Sacoglossa</taxon>
        <taxon>Placobranchoidea</taxon>
        <taxon>Plakobranchidae</taxon>
        <taxon>Elysia</taxon>
    </lineage>
</organism>
<dbReference type="InterPro" id="IPR003439">
    <property type="entry name" value="ABC_transporter-like_ATP-bd"/>
</dbReference>
<dbReference type="Pfam" id="PF23321">
    <property type="entry name" value="R1_ABCA1"/>
    <property type="match status" value="1"/>
</dbReference>
<feature type="transmembrane region" description="Helical" evidence="10">
    <location>
        <begin position="1701"/>
        <end position="1719"/>
    </location>
</feature>
<keyword evidence="5" id="KW-0547">Nucleotide-binding</keyword>
<dbReference type="Proteomes" id="UP001283361">
    <property type="component" value="Unassembled WGS sequence"/>
</dbReference>
<dbReference type="InterPro" id="IPR056264">
    <property type="entry name" value="R2_ABCA1-4-like"/>
</dbReference>
<keyword evidence="7 10" id="KW-1133">Transmembrane helix</keyword>
<dbReference type="GO" id="GO:0016887">
    <property type="term" value="F:ATP hydrolysis activity"/>
    <property type="evidence" value="ECO:0007669"/>
    <property type="project" value="InterPro"/>
</dbReference>
<evidence type="ECO:0000256" key="9">
    <source>
        <dbReference type="SAM" id="MobiDB-lite"/>
    </source>
</evidence>
<evidence type="ECO:0000256" key="5">
    <source>
        <dbReference type="ARBA" id="ARBA00022741"/>
    </source>
</evidence>
<proteinExistence type="predicted"/>